<dbReference type="WBParaSite" id="HCON_00034920-00001">
    <property type="protein sequence ID" value="HCON_00034920-00001"/>
    <property type="gene ID" value="HCON_00034920"/>
</dbReference>
<name>A0A7I4Y0Z8_HAECO</name>
<reference evidence="3" key="1">
    <citation type="submission" date="2020-12" db="UniProtKB">
        <authorList>
            <consortium name="WormBaseParasite"/>
        </authorList>
    </citation>
    <scope>IDENTIFICATION</scope>
    <source>
        <strain evidence="3">MHco3</strain>
    </source>
</reference>
<dbReference type="OMA" id="MEDIGVC"/>
<evidence type="ECO:0000313" key="2">
    <source>
        <dbReference type="Proteomes" id="UP000025227"/>
    </source>
</evidence>
<dbReference type="Proteomes" id="UP000025227">
    <property type="component" value="Unplaced"/>
</dbReference>
<accession>A0A7I4Y0Z8</accession>
<protein>
    <submittedName>
        <fullName evidence="3">Uncharacterized protein</fullName>
    </submittedName>
</protein>
<organism evidence="2 3">
    <name type="scientific">Haemonchus contortus</name>
    <name type="common">Barber pole worm</name>
    <dbReference type="NCBI Taxonomy" id="6289"/>
    <lineage>
        <taxon>Eukaryota</taxon>
        <taxon>Metazoa</taxon>
        <taxon>Ecdysozoa</taxon>
        <taxon>Nematoda</taxon>
        <taxon>Chromadorea</taxon>
        <taxon>Rhabditida</taxon>
        <taxon>Rhabditina</taxon>
        <taxon>Rhabditomorpha</taxon>
        <taxon>Strongyloidea</taxon>
        <taxon>Trichostrongylidae</taxon>
        <taxon>Haemonchus</taxon>
    </lineage>
</organism>
<keyword evidence="1" id="KW-0812">Transmembrane</keyword>
<feature type="transmembrane region" description="Helical" evidence="1">
    <location>
        <begin position="20"/>
        <end position="41"/>
    </location>
</feature>
<keyword evidence="1" id="KW-1133">Transmembrane helix</keyword>
<keyword evidence="1" id="KW-0472">Membrane</keyword>
<keyword evidence="2" id="KW-1185">Reference proteome</keyword>
<evidence type="ECO:0000256" key="1">
    <source>
        <dbReference type="SAM" id="Phobius"/>
    </source>
</evidence>
<dbReference type="AlphaFoldDB" id="A0A7I4Y0Z8"/>
<proteinExistence type="predicted"/>
<sequence length="131" mass="15078">MSDGPSKCRHGLLESDFHFTYFEIALGFITAIDFILLIYYVMRFKCMKEAYETLLKKTDDEMAELKKLQETTSMQVIVPLLYLRKWKRMVDFETTVDSIEMPAEPKTPANGVDDVHVEQTQVSSIGNGDEN</sequence>
<dbReference type="OrthoDB" id="10526648at2759"/>
<evidence type="ECO:0000313" key="3">
    <source>
        <dbReference type="WBParaSite" id="HCON_00034920-00001"/>
    </source>
</evidence>